<protein>
    <recommendedName>
        <fullName evidence="5">DUF4386 domain-containing protein</fullName>
    </recommendedName>
</protein>
<accession>A0A9P3Q3S6</accession>
<keyword evidence="4" id="KW-1185">Reference proteome</keyword>
<name>A0A9P3Q3S6_9MYCO</name>
<dbReference type="RefSeq" id="WP_236977188.1">
    <property type="nucleotide sequence ID" value="NZ_BRXE01000001.1"/>
</dbReference>
<reference evidence="3" key="1">
    <citation type="submission" date="2022-08" db="EMBL/GenBank/DDBJ databases">
        <title>Mycobacterium kiyosense sp. nov., scotochromogenic slow-glowing species isolated from respiratory specimens.</title>
        <authorList>
            <person name="Fukano H."/>
            <person name="Kazumi Y."/>
            <person name="Sakagami N."/>
            <person name="Ato M."/>
            <person name="Mitarai S."/>
            <person name="Hoshino Y."/>
        </authorList>
    </citation>
    <scope>NUCLEOTIDE SEQUENCE</scope>
    <source>
        <strain evidence="3">1413</strain>
        <strain evidence="2">SRL2020-028</strain>
    </source>
</reference>
<evidence type="ECO:0000256" key="1">
    <source>
        <dbReference type="SAM" id="Phobius"/>
    </source>
</evidence>
<dbReference type="EMBL" id="BRXE01000001">
    <property type="protein sequence ID" value="GLB80946.1"/>
    <property type="molecule type" value="Genomic_DNA"/>
</dbReference>
<feature type="transmembrane region" description="Helical" evidence="1">
    <location>
        <begin position="200"/>
        <end position="221"/>
    </location>
</feature>
<feature type="transmembrane region" description="Helical" evidence="1">
    <location>
        <begin position="90"/>
        <end position="112"/>
    </location>
</feature>
<organism evidence="3 4">
    <name type="scientific">Mycobacterium kiyosense</name>
    <dbReference type="NCBI Taxonomy" id="2871094"/>
    <lineage>
        <taxon>Bacteria</taxon>
        <taxon>Bacillati</taxon>
        <taxon>Actinomycetota</taxon>
        <taxon>Actinomycetes</taxon>
        <taxon>Mycobacteriales</taxon>
        <taxon>Mycobacteriaceae</taxon>
        <taxon>Mycobacterium</taxon>
    </lineage>
</organism>
<feature type="transmembrane region" description="Helical" evidence="1">
    <location>
        <begin position="168"/>
        <end position="188"/>
    </location>
</feature>
<gene>
    <name evidence="3" type="ORF">Mkiyose1413_06330</name>
    <name evidence="2" type="ORF">SRL2020028_02020</name>
</gene>
<dbReference type="Proteomes" id="UP001064782">
    <property type="component" value="Unassembled WGS sequence"/>
</dbReference>
<sequence length="251" mass="27524">MMTERQQRVCIWGGITFAPLFFVGFWLLAGFIPPPAPGMSAEAVARMFAEHRGRIRAGLWVATAAAPFLAFFVAALTHQIRRIAGSDSPLATAQLIAGSCLILEFIFPQLVWQTAAYRAERSPETVQMLNDLAWLPYVGVVGTAMVQMAIIAIVVFSDRRPQPLLPRWSAYLNIWTALGVAPGSFVVFVHGGPVAWNGILAWWLLCVSFFIWMVTMTWLMLRASRRAERSATDVSAVAAASGQAVPSEASR</sequence>
<feature type="transmembrane region" description="Helical" evidence="1">
    <location>
        <begin position="132"/>
        <end position="156"/>
    </location>
</feature>
<feature type="transmembrane region" description="Helical" evidence="1">
    <location>
        <begin position="9"/>
        <end position="32"/>
    </location>
</feature>
<dbReference type="Proteomes" id="UP001165663">
    <property type="component" value="Unassembled WGS sequence"/>
</dbReference>
<evidence type="ECO:0000313" key="2">
    <source>
        <dbReference type="EMBL" id="GLB80946.1"/>
    </source>
</evidence>
<keyword evidence="1" id="KW-0812">Transmembrane</keyword>
<keyword evidence="1" id="KW-1133">Transmembrane helix</keyword>
<dbReference type="EMBL" id="BRZI01000002">
    <property type="protein sequence ID" value="GLD28750.1"/>
    <property type="molecule type" value="Genomic_DNA"/>
</dbReference>
<proteinExistence type="predicted"/>
<evidence type="ECO:0008006" key="5">
    <source>
        <dbReference type="Google" id="ProtNLM"/>
    </source>
</evidence>
<evidence type="ECO:0000313" key="3">
    <source>
        <dbReference type="EMBL" id="GLD28750.1"/>
    </source>
</evidence>
<feature type="transmembrane region" description="Helical" evidence="1">
    <location>
        <begin position="57"/>
        <end position="78"/>
    </location>
</feature>
<comment type="caution">
    <text evidence="3">The sequence shown here is derived from an EMBL/GenBank/DDBJ whole genome shotgun (WGS) entry which is preliminary data.</text>
</comment>
<dbReference type="AlphaFoldDB" id="A0A9P3Q3S6"/>
<keyword evidence="1" id="KW-0472">Membrane</keyword>
<evidence type="ECO:0000313" key="4">
    <source>
        <dbReference type="Proteomes" id="UP001064782"/>
    </source>
</evidence>